<evidence type="ECO:0000313" key="1">
    <source>
        <dbReference type="EMBL" id="MEZ0475974.1"/>
    </source>
</evidence>
<organism evidence="1 2">
    <name type="scientific">Luteimonas salinilitoris</name>
    <dbReference type="NCBI Taxonomy" id="3237697"/>
    <lineage>
        <taxon>Bacteria</taxon>
        <taxon>Pseudomonadati</taxon>
        <taxon>Pseudomonadota</taxon>
        <taxon>Gammaproteobacteria</taxon>
        <taxon>Lysobacterales</taxon>
        <taxon>Lysobacteraceae</taxon>
        <taxon>Luteimonas</taxon>
    </lineage>
</organism>
<gene>
    <name evidence="1" type="ORF">AB6713_15345</name>
</gene>
<protein>
    <submittedName>
        <fullName evidence="1">Formate dehydrogenase subunit delta</fullName>
    </submittedName>
</protein>
<accession>A0ABV4HT81</accession>
<dbReference type="Proteomes" id="UP001566331">
    <property type="component" value="Unassembled WGS sequence"/>
</dbReference>
<name>A0ABV4HT81_9GAMM</name>
<dbReference type="InterPro" id="IPR021074">
    <property type="entry name" value="Formate_DH_dsu"/>
</dbReference>
<comment type="caution">
    <text evidence="1">The sequence shown here is derived from an EMBL/GenBank/DDBJ whole genome shotgun (WGS) entry which is preliminary data.</text>
</comment>
<dbReference type="RefSeq" id="WP_370565429.1">
    <property type="nucleotide sequence ID" value="NZ_JBFWIB010000017.1"/>
</dbReference>
<proteinExistence type="predicted"/>
<keyword evidence="2" id="KW-1185">Reference proteome</keyword>
<reference evidence="1 2" key="1">
    <citation type="submission" date="2024-07" db="EMBL/GenBank/DDBJ databases">
        <title>Luteimonas salilacus sp. nov., isolated from the shore soil of Salt Lake in Tibet of China.</title>
        <authorList>
            <person name="Zhang X."/>
            <person name="Li A."/>
        </authorList>
    </citation>
    <scope>NUCLEOTIDE SEQUENCE [LARGE SCALE GENOMIC DNA]</scope>
    <source>
        <strain evidence="1 2">B3-2-R+30</strain>
    </source>
</reference>
<sequence>MNAERLAEMANDIAAYFRSEPDHAAAVAGMVMHLQRFWEPRMRVQIVRHLQDGAGDLDPLAREAVAELGRQAGPAPAGQGGEQVAG</sequence>
<dbReference type="EMBL" id="JBFWIC010000024">
    <property type="protein sequence ID" value="MEZ0475974.1"/>
    <property type="molecule type" value="Genomic_DNA"/>
</dbReference>
<evidence type="ECO:0000313" key="2">
    <source>
        <dbReference type="Proteomes" id="UP001566331"/>
    </source>
</evidence>
<dbReference type="Pfam" id="PF11390">
    <property type="entry name" value="FdsD"/>
    <property type="match status" value="1"/>
</dbReference>